<feature type="binding site" evidence="3">
    <location>
        <position position="129"/>
    </location>
    <ligand>
        <name>Zn(2+)</name>
        <dbReference type="ChEBI" id="CHEBI:29105"/>
        <label>2</label>
    </ligand>
</feature>
<dbReference type="GO" id="GO:0046872">
    <property type="term" value="F:metal ion binding"/>
    <property type="evidence" value="ECO:0007669"/>
    <property type="project" value="UniProtKB-KW"/>
</dbReference>
<dbReference type="CDD" id="cd03884">
    <property type="entry name" value="M20_bAS"/>
    <property type="match status" value="1"/>
</dbReference>
<dbReference type="Proteomes" id="UP000217182">
    <property type="component" value="Chromosome"/>
</dbReference>
<dbReference type="Gene3D" id="3.30.70.360">
    <property type="match status" value="1"/>
</dbReference>
<dbReference type="GO" id="GO:0016813">
    <property type="term" value="F:hydrolase activity, acting on carbon-nitrogen (but not peptide) bonds, in linear amidines"/>
    <property type="evidence" value="ECO:0007669"/>
    <property type="project" value="InterPro"/>
</dbReference>
<dbReference type="PANTHER" id="PTHR32494:SF5">
    <property type="entry name" value="ALLANTOATE AMIDOHYDROLASE"/>
    <property type="match status" value="1"/>
</dbReference>
<keyword evidence="5" id="KW-1185">Reference proteome</keyword>
<dbReference type="Gene3D" id="3.40.630.10">
    <property type="entry name" value="Zn peptidases"/>
    <property type="match status" value="1"/>
</dbReference>
<dbReference type="RefSeq" id="WP_095844829.1">
    <property type="nucleotide sequence ID" value="NZ_CP014136.1"/>
</dbReference>
<comment type="cofactor">
    <cofactor evidence="3">
        <name>Zn(2+)</name>
        <dbReference type="ChEBI" id="CHEBI:29105"/>
    </cofactor>
    <text evidence="3">Binds 2 Zn(2+) ions per subunit.</text>
</comment>
<dbReference type="EMBL" id="CP014136">
    <property type="protein sequence ID" value="ATA18235.1"/>
    <property type="molecule type" value="Genomic_DNA"/>
</dbReference>
<dbReference type="SUPFAM" id="SSF53187">
    <property type="entry name" value="Zn-dependent exopeptidases"/>
    <property type="match status" value="1"/>
</dbReference>
<dbReference type="NCBIfam" id="NF006771">
    <property type="entry name" value="PRK09290.1-5"/>
    <property type="match status" value="1"/>
</dbReference>
<comment type="similarity">
    <text evidence="1">Belongs to the peptidase M20 family.</text>
</comment>
<proteinExistence type="inferred from homology"/>
<feature type="binding site" evidence="3">
    <location>
        <position position="83"/>
    </location>
    <ligand>
        <name>Zn(2+)</name>
        <dbReference type="ChEBI" id="CHEBI:29105"/>
        <label>1</label>
    </ligand>
</feature>
<keyword evidence="3" id="KW-0479">Metal-binding</keyword>
<dbReference type="KEGG" id="gqu:AWC35_02070"/>
<evidence type="ECO:0000256" key="2">
    <source>
        <dbReference type="ARBA" id="ARBA00022801"/>
    </source>
</evidence>
<dbReference type="AlphaFoldDB" id="A0A250AWK9"/>
<dbReference type="InterPro" id="IPR002933">
    <property type="entry name" value="Peptidase_M20"/>
</dbReference>
<evidence type="ECO:0000313" key="4">
    <source>
        <dbReference type="EMBL" id="ATA18235.1"/>
    </source>
</evidence>
<dbReference type="PIRSF" id="PIRSF001235">
    <property type="entry name" value="Amidase_carbamoylase"/>
    <property type="match status" value="1"/>
</dbReference>
<evidence type="ECO:0000256" key="1">
    <source>
        <dbReference type="ARBA" id="ARBA00006153"/>
    </source>
</evidence>
<dbReference type="InterPro" id="IPR036264">
    <property type="entry name" value="Bact_exopeptidase_dim_dom"/>
</dbReference>
<dbReference type="NCBIfam" id="NF006769">
    <property type="entry name" value="PRK09290.1-3"/>
    <property type="match status" value="1"/>
</dbReference>
<feature type="binding site" evidence="3">
    <location>
        <position position="94"/>
    </location>
    <ligand>
        <name>Zn(2+)</name>
        <dbReference type="ChEBI" id="CHEBI:29105"/>
        <label>1</label>
    </ligand>
</feature>
<dbReference type="SUPFAM" id="SSF55031">
    <property type="entry name" value="Bacterial exopeptidase dimerisation domain"/>
    <property type="match status" value="1"/>
</dbReference>
<gene>
    <name evidence="4" type="ORF">AWC35_02070</name>
</gene>
<dbReference type="NCBIfam" id="TIGR01879">
    <property type="entry name" value="hydantase"/>
    <property type="match status" value="1"/>
</dbReference>
<keyword evidence="2 4" id="KW-0378">Hydrolase</keyword>
<sequence>MTSDLHINGERLMASLYELGAIGALPQGGVCRLALSDEDRQGRDWAVARMRALGLDITIDAIGNTVGIYAGLTDAPPVMMGSHIDTVATGGLYDGNYGVLSGLEVIATLKDAGLRLRRPLAVAFFTNEEGSRFQPDMMGSQVYQGGLSLEAALESRGIDGVTVGEALRNIGYDGPAPVGNNRVDSYVELHIEQGPVLDEEGLTIGVVEGVQGISWTEFQLQGVSNHAGTTPMRLRRDAGYVAARIGVFARQLAQELGGDQVATVGHVVFNPNLVNVIPEIVTLTVDLRNTDAQVLRQAEQSLWAFAAQAAEEEGVALSRKTLARFEPTRFASDMVALIAEQVRERGLPSRRMPSGAGHDAQIMAAICPAGMIFVPSRAGLSHNIQEFTAPQDLIAGANVLLGVVIQRADRA</sequence>
<reference evidence="4 5" key="1">
    <citation type="submission" date="2016-01" db="EMBL/GenBank/DDBJ databases">
        <authorList>
            <person name="Oliw E.H."/>
        </authorList>
    </citation>
    <scope>NUCLEOTIDE SEQUENCE [LARGE SCALE GENOMIC DNA]</scope>
    <source>
        <strain evidence="4 5">FRB97</strain>
    </source>
</reference>
<feature type="binding site" evidence="3">
    <location>
        <position position="382"/>
    </location>
    <ligand>
        <name>Zn(2+)</name>
        <dbReference type="ChEBI" id="CHEBI:29105"/>
        <label>2</label>
    </ligand>
</feature>
<evidence type="ECO:0000256" key="3">
    <source>
        <dbReference type="PIRSR" id="PIRSR001235-1"/>
    </source>
</evidence>
<feature type="binding site" evidence="3">
    <location>
        <position position="190"/>
    </location>
    <ligand>
        <name>Zn(2+)</name>
        <dbReference type="ChEBI" id="CHEBI:29105"/>
        <label>1</label>
    </ligand>
</feature>
<protein>
    <submittedName>
        <fullName evidence="4">Zn-dependent hydrolase</fullName>
    </submittedName>
</protein>
<dbReference type="InterPro" id="IPR010158">
    <property type="entry name" value="Amidase_Cbmase"/>
</dbReference>
<organism evidence="4 5">
    <name type="scientific">Gibbsiella quercinecans</name>
    <dbReference type="NCBI Taxonomy" id="929813"/>
    <lineage>
        <taxon>Bacteria</taxon>
        <taxon>Pseudomonadati</taxon>
        <taxon>Pseudomonadota</taxon>
        <taxon>Gammaproteobacteria</taxon>
        <taxon>Enterobacterales</taxon>
        <taxon>Yersiniaceae</taxon>
        <taxon>Gibbsiella</taxon>
    </lineage>
</organism>
<dbReference type="OrthoDB" id="9808195at2"/>
<dbReference type="PANTHER" id="PTHR32494">
    <property type="entry name" value="ALLANTOATE DEIMINASE-RELATED"/>
    <property type="match status" value="1"/>
</dbReference>
<dbReference type="Pfam" id="PF01546">
    <property type="entry name" value="Peptidase_M20"/>
    <property type="match status" value="1"/>
</dbReference>
<accession>A0A250AWK9</accession>
<evidence type="ECO:0000313" key="5">
    <source>
        <dbReference type="Proteomes" id="UP000217182"/>
    </source>
</evidence>
<feature type="binding site" evidence="3">
    <location>
        <position position="94"/>
    </location>
    <ligand>
        <name>Zn(2+)</name>
        <dbReference type="ChEBI" id="CHEBI:29105"/>
        <label>2</label>
    </ligand>
</feature>
<name>A0A250AWK9_9GAMM</name>
<keyword evidence="3" id="KW-0862">Zinc</keyword>